<name>A0A6J4S1G4_9ACTN</name>
<feature type="non-terminal residue" evidence="2">
    <location>
        <position position="1"/>
    </location>
</feature>
<evidence type="ECO:0000313" key="2">
    <source>
        <dbReference type="EMBL" id="CAA9480537.1"/>
    </source>
</evidence>
<feature type="region of interest" description="Disordered" evidence="1">
    <location>
        <begin position="1"/>
        <end position="61"/>
    </location>
</feature>
<organism evidence="2">
    <name type="scientific">uncultured Solirubrobacteraceae bacterium</name>
    <dbReference type="NCBI Taxonomy" id="1162706"/>
    <lineage>
        <taxon>Bacteria</taxon>
        <taxon>Bacillati</taxon>
        <taxon>Actinomycetota</taxon>
        <taxon>Thermoleophilia</taxon>
        <taxon>Solirubrobacterales</taxon>
        <taxon>Solirubrobacteraceae</taxon>
        <taxon>environmental samples</taxon>
    </lineage>
</organism>
<sequence length="328" mass="36508">EHDRSPPRAKDHARGGPRGEGLAARAVLRPRLRLRAHPGHGVHGRRSDLRGDGPRPAHPGARLVGVVGLHVADEHRRPRADAPAARDVRGDGGDARRGARDPRGVRRRRRDLGPRVHRRAGAARGAVLGRRGRRRGARAQRPLPDGLDRPRRRAHPPRRPRLRRLGPHAAVGSRGPPGLRDRDLPVGLGELARARRALLRALRPRDDHRVRRVDRRDRDRGGRPRARDPGDRLRARGRGRRLPALVGVLRPLRAGRRARVPRGGGRRAGAHGPRLLRAAPPPDDRRRRPLRARRQEGARAPRRPAQGDAGGRADRRPRPLRARPGRLP</sequence>
<feature type="compositionally biased region" description="Basic residues" evidence="1">
    <location>
        <begin position="253"/>
        <end position="269"/>
    </location>
</feature>
<evidence type="ECO:0000256" key="1">
    <source>
        <dbReference type="SAM" id="MobiDB-lite"/>
    </source>
</evidence>
<reference evidence="2" key="1">
    <citation type="submission" date="2020-02" db="EMBL/GenBank/DDBJ databases">
        <authorList>
            <person name="Meier V. D."/>
        </authorList>
    </citation>
    <scope>NUCLEOTIDE SEQUENCE</scope>
    <source>
        <strain evidence="2">AVDCRST_MAG30</strain>
    </source>
</reference>
<feature type="compositionally biased region" description="Basic residues" evidence="1">
    <location>
        <begin position="318"/>
        <end position="328"/>
    </location>
</feature>
<feature type="compositionally biased region" description="Basic residues" evidence="1">
    <location>
        <begin position="105"/>
        <end position="121"/>
    </location>
</feature>
<feature type="non-terminal residue" evidence="2">
    <location>
        <position position="328"/>
    </location>
</feature>
<feature type="compositionally biased region" description="Basic and acidic residues" evidence="1">
    <location>
        <begin position="1"/>
        <end position="14"/>
    </location>
</feature>
<dbReference type="EMBL" id="CADCVS010000128">
    <property type="protein sequence ID" value="CAA9480537.1"/>
    <property type="molecule type" value="Genomic_DNA"/>
</dbReference>
<feature type="compositionally biased region" description="Basic and acidic residues" evidence="1">
    <location>
        <begin position="45"/>
        <end position="55"/>
    </location>
</feature>
<proteinExistence type="predicted"/>
<feature type="region of interest" description="Disordered" evidence="1">
    <location>
        <begin position="211"/>
        <end position="239"/>
    </location>
</feature>
<feature type="compositionally biased region" description="Basic residues" evidence="1">
    <location>
        <begin position="150"/>
        <end position="166"/>
    </location>
</feature>
<feature type="compositionally biased region" description="Basic and acidic residues" evidence="1">
    <location>
        <begin position="74"/>
        <end position="104"/>
    </location>
</feature>
<protein>
    <submittedName>
        <fullName evidence="2">Uncharacterized protein</fullName>
    </submittedName>
</protein>
<feature type="region of interest" description="Disordered" evidence="1">
    <location>
        <begin position="253"/>
        <end position="328"/>
    </location>
</feature>
<feature type="compositionally biased region" description="Basic residues" evidence="1">
    <location>
        <begin position="28"/>
        <end position="44"/>
    </location>
</feature>
<feature type="region of interest" description="Disordered" evidence="1">
    <location>
        <begin position="74"/>
        <end position="184"/>
    </location>
</feature>
<feature type="compositionally biased region" description="Basic and acidic residues" evidence="1">
    <location>
        <begin position="211"/>
        <end position="234"/>
    </location>
</feature>
<dbReference type="AlphaFoldDB" id="A0A6J4S1G4"/>
<accession>A0A6J4S1G4</accession>
<gene>
    <name evidence="2" type="ORF">AVDCRST_MAG30-768</name>
</gene>